<sequence>MDKPKNGNTITIKLNGEKQSVLEESKEKDPGTAGIPYPTVIIDSDSLEQEGFLESAAAKESVDESFDWIIPESSENDIEEFKIVSSESQKSSKKSKVNITSFSTKSLKNNGSAFKSSVFSVIFAIILGIGFGFLMLKLVINGHSTKTATTTVPNVAVQANTENNNTVNTETNSGAKTIKPMTFFVVQGGVFSSKDAAKGTSDQMTGQGIPAETIGMAGKQYLFLGVAETIDAAKQLVSYYKDKGLVDDPFAKTLTSKEKTVSNLTDAEKSFLEASLDVYQDLSKVTAGAILSKKIAGDSLKSAEDQLGKIDSKKIKNTNVKSIKNDLTSALDKVKEYQKSKSTKNLEEAQQKLLNFLSSYYSL</sequence>
<keyword evidence="2" id="KW-0472">Membrane</keyword>
<name>A0ABT9XPD7_9BACI</name>
<dbReference type="Proteomes" id="UP001224122">
    <property type="component" value="Unassembled WGS sequence"/>
</dbReference>
<feature type="compositionally biased region" description="Polar residues" evidence="1">
    <location>
        <begin position="1"/>
        <end position="12"/>
    </location>
</feature>
<organism evidence="3 4">
    <name type="scientific">Neobacillus ginsengisoli</name>
    <dbReference type="NCBI Taxonomy" id="904295"/>
    <lineage>
        <taxon>Bacteria</taxon>
        <taxon>Bacillati</taxon>
        <taxon>Bacillota</taxon>
        <taxon>Bacilli</taxon>
        <taxon>Bacillales</taxon>
        <taxon>Bacillaceae</taxon>
        <taxon>Neobacillus</taxon>
    </lineage>
</organism>
<accession>A0ABT9XPD7</accession>
<dbReference type="EMBL" id="JAUSTW010000001">
    <property type="protein sequence ID" value="MDQ0197130.1"/>
    <property type="molecule type" value="Genomic_DNA"/>
</dbReference>
<keyword evidence="4" id="KW-1185">Reference proteome</keyword>
<proteinExistence type="predicted"/>
<evidence type="ECO:0000256" key="2">
    <source>
        <dbReference type="SAM" id="Phobius"/>
    </source>
</evidence>
<evidence type="ECO:0000313" key="3">
    <source>
        <dbReference type="EMBL" id="MDQ0197130.1"/>
    </source>
</evidence>
<dbReference type="RefSeq" id="WP_307403859.1">
    <property type="nucleotide sequence ID" value="NZ_JAUSTW010000001.1"/>
</dbReference>
<keyword evidence="2" id="KW-1133">Transmembrane helix</keyword>
<protein>
    <submittedName>
        <fullName evidence="3">Stage II sporulation protein B</fullName>
    </submittedName>
</protein>
<reference evidence="3 4" key="1">
    <citation type="submission" date="2023-07" db="EMBL/GenBank/DDBJ databases">
        <title>Genomic Encyclopedia of Type Strains, Phase IV (KMG-IV): sequencing the most valuable type-strain genomes for metagenomic binning, comparative biology and taxonomic classification.</title>
        <authorList>
            <person name="Goeker M."/>
        </authorList>
    </citation>
    <scope>NUCLEOTIDE SEQUENCE [LARGE SCALE GENOMIC DNA]</scope>
    <source>
        <strain evidence="3 4">DSM 27594</strain>
    </source>
</reference>
<comment type="caution">
    <text evidence="3">The sequence shown here is derived from an EMBL/GenBank/DDBJ whole genome shotgun (WGS) entry which is preliminary data.</text>
</comment>
<feature type="region of interest" description="Disordered" evidence="1">
    <location>
        <begin position="1"/>
        <end position="36"/>
    </location>
</feature>
<evidence type="ECO:0000256" key="1">
    <source>
        <dbReference type="SAM" id="MobiDB-lite"/>
    </source>
</evidence>
<feature type="compositionally biased region" description="Basic and acidic residues" evidence="1">
    <location>
        <begin position="20"/>
        <end position="30"/>
    </location>
</feature>
<keyword evidence="2" id="KW-0812">Transmembrane</keyword>
<feature type="transmembrane region" description="Helical" evidence="2">
    <location>
        <begin position="118"/>
        <end position="140"/>
    </location>
</feature>
<gene>
    <name evidence="3" type="ORF">J2S10_000235</name>
</gene>
<evidence type="ECO:0000313" key="4">
    <source>
        <dbReference type="Proteomes" id="UP001224122"/>
    </source>
</evidence>